<proteinExistence type="predicted"/>
<dbReference type="HOGENOM" id="CLU_022692_1_0_1"/>
<evidence type="ECO:0000313" key="5">
    <source>
        <dbReference type="Proteomes" id="UP000019132"/>
    </source>
</evidence>
<dbReference type="AlphaFoldDB" id="K3X512"/>
<protein>
    <submittedName>
        <fullName evidence="4">Uncharacterized protein</fullName>
    </submittedName>
</protein>
<evidence type="ECO:0000256" key="3">
    <source>
        <dbReference type="ARBA" id="ARBA00023326"/>
    </source>
</evidence>
<dbReference type="InterPro" id="IPR017853">
    <property type="entry name" value="GH"/>
</dbReference>
<evidence type="ECO:0000313" key="4">
    <source>
        <dbReference type="EnsemblProtists" id="PYU1_T012311"/>
    </source>
</evidence>
<reference evidence="5" key="1">
    <citation type="journal article" date="2010" name="Genome Biol.">
        <title>Genome sequence of the necrotrophic plant pathogen Pythium ultimum reveals original pathogenicity mechanisms and effector repertoire.</title>
        <authorList>
            <person name="Levesque C.A."/>
            <person name="Brouwer H."/>
            <person name="Cano L."/>
            <person name="Hamilton J.P."/>
            <person name="Holt C."/>
            <person name="Huitema E."/>
            <person name="Raffaele S."/>
            <person name="Robideau G.P."/>
            <person name="Thines M."/>
            <person name="Win J."/>
            <person name="Zerillo M.M."/>
            <person name="Beakes G.W."/>
            <person name="Boore J.L."/>
            <person name="Busam D."/>
            <person name="Dumas B."/>
            <person name="Ferriera S."/>
            <person name="Fuerstenberg S.I."/>
            <person name="Gachon C.M."/>
            <person name="Gaulin E."/>
            <person name="Govers F."/>
            <person name="Grenville-Briggs L."/>
            <person name="Horner N."/>
            <person name="Hostetler J."/>
            <person name="Jiang R.H."/>
            <person name="Johnson J."/>
            <person name="Krajaejun T."/>
            <person name="Lin H."/>
            <person name="Meijer H.J."/>
            <person name="Moore B."/>
            <person name="Morris P."/>
            <person name="Phuntmart V."/>
            <person name="Puiu D."/>
            <person name="Shetty J."/>
            <person name="Stajich J.E."/>
            <person name="Tripathy S."/>
            <person name="Wawra S."/>
            <person name="van West P."/>
            <person name="Whitty B.R."/>
            <person name="Coutinho P.M."/>
            <person name="Henrissat B."/>
            <person name="Martin F."/>
            <person name="Thomas P.D."/>
            <person name="Tyler B.M."/>
            <person name="De Vries R.P."/>
            <person name="Kamoun S."/>
            <person name="Yandell M."/>
            <person name="Tisserat N."/>
            <person name="Buell C.R."/>
        </authorList>
    </citation>
    <scope>NUCLEOTIDE SEQUENCE</scope>
    <source>
        <strain evidence="5">DAOM:BR144</strain>
    </source>
</reference>
<dbReference type="Gene3D" id="3.20.20.80">
    <property type="entry name" value="Glycosidases"/>
    <property type="match status" value="1"/>
</dbReference>
<dbReference type="EMBL" id="GL376608">
    <property type="status" value="NOT_ANNOTATED_CDS"/>
    <property type="molecule type" value="Genomic_DNA"/>
</dbReference>
<evidence type="ECO:0000256" key="2">
    <source>
        <dbReference type="ARBA" id="ARBA00023277"/>
    </source>
</evidence>
<dbReference type="VEuPathDB" id="FungiDB:PYU1_G012285"/>
<dbReference type="OMA" id="NSWQAAN"/>
<reference evidence="4" key="3">
    <citation type="submission" date="2015-02" db="UniProtKB">
        <authorList>
            <consortium name="EnsemblProtists"/>
        </authorList>
    </citation>
    <scope>IDENTIFICATION</scope>
    <source>
        <strain evidence="4">DAOM BR144</strain>
    </source>
</reference>
<name>K3X512_GLOUD</name>
<accession>K3X512</accession>
<dbReference type="Proteomes" id="UP000019132">
    <property type="component" value="Unassembled WGS sequence"/>
</dbReference>
<evidence type="ECO:0000256" key="1">
    <source>
        <dbReference type="ARBA" id="ARBA00023001"/>
    </source>
</evidence>
<keyword evidence="3" id="KW-0624">Polysaccharide degradation</keyword>
<dbReference type="EnsemblProtists" id="PYU1_T012311">
    <property type="protein sequence ID" value="PYU1_T012311"/>
    <property type="gene ID" value="PYU1_G012285"/>
</dbReference>
<dbReference type="GO" id="GO:0030245">
    <property type="term" value="P:cellulose catabolic process"/>
    <property type="evidence" value="ECO:0007669"/>
    <property type="project" value="UniProtKB-KW"/>
</dbReference>
<dbReference type="PANTHER" id="PTHR35923">
    <property type="entry name" value="MAJOR EXTRACELLULAR ENDOGLUCANASE"/>
    <property type="match status" value="1"/>
</dbReference>
<dbReference type="SUPFAM" id="SSF51445">
    <property type="entry name" value="(Trans)glycosidases"/>
    <property type="match status" value="1"/>
</dbReference>
<sequence>MSTSDAFLECRQPNYVAKNGKIYAVDPADTTVETEIKIKGVAWSGMEKDNMIPDGLWGTTSNNKEGVQATTVSKVLQFMTNNSFNSVRLPLNAEFVTNDPLPQIAYIHAYENREITTWDDPNKVRYLDLIGRMIQTFQNVYATVLLDIHILDKYEEDAYWYTAPYVNITESGTYKAVSYLASSLCNAGHWNVIGVDIKNEMLEVQWNEAGDSNIKNDWKQAAEVLANRIVELCPQWLVFIGGASSPTEFQRFRVSEDYTELSNHWNGGNFKNATKNSIKMAVDNKLVYAPHAHSHGVLPQNYFYTATSNCSETTKADAFKGDAAKSECVEFVDGQKTTTLLKCSKSQFSCKSYAHLPVTELVTQYKKVMNEAVGSLQAEGKTMVLGSFSGVYGSGQPQQTAILDYLIEYAANIQGGYFWALNPDSEYYLEDSIDKKKGIFGRTHYGVMKTTSWQQAHEDLLQALAKMPSSDIPCYGGVAKKAPGASAATTLKPNSIAVVTIVAAVLVMFAI</sequence>
<organism evidence="4 5">
    <name type="scientific">Globisporangium ultimum (strain ATCC 200006 / CBS 805.95 / DAOM BR144)</name>
    <name type="common">Pythium ultimum</name>
    <dbReference type="NCBI Taxonomy" id="431595"/>
    <lineage>
        <taxon>Eukaryota</taxon>
        <taxon>Sar</taxon>
        <taxon>Stramenopiles</taxon>
        <taxon>Oomycota</taxon>
        <taxon>Peronosporomycetes</taxon>
        <taxon>Pythiales</taxon>
        <taxon>Pythiaceae</taxon>
        <taxon>Globisporangium</taxon>
    </lineage>
</organism>
<dbReference type="PANTHER" id="PTHR35923:SF2">
    <property type="entry name" value="ENDOGLUCANASE"/>
    <property type="match status" value="1"/>
</dbReference>
<keyword evidence="2" id="KW-0119">Carbohydrate metabolism</keyword>
<reference evidence="5" key="2">
    <citation type="submission" date="2010-04" db="EMBL/GenBank/DDBJ databases">
        <authorList>
            <person name="Buell R."/>
            <person name="Hamilton J."/>
            <person name="Hostetler J."/>
        </authorList>
    </citation>
    <scope>NUCLEOTIDE SEQUENCE [LARGE SCALE GENOMIC DNA]</scope>
    <source>
        <strain evidence="5">DAOM:BR144</strain>
    </source>
</reference>
<dbReference type="InParanoid" id="K3X512"/>
<dbReference type="eggNOG" id="ENOG502REFF">
    <property type="taxonomic scope" value="Eukaryota"/>
</dbReference>
<keyword evidence="1" id="KW-0136">Cellulose degradation</keyword>
<keyword evidence="5" id="KW-1185">Reference proteome</keyword>